<dbReference type="CDD" id="cd12148">
    <property type="entry name" value="fungal_TF_MHR"/>
    <property type="match status" value="1"/>
</dbReference>
<feature type="chain" id="PRO_5004085736" evidence="6">
    <location>
        <begin position="24"/>
        <end position="239"/>
    </location>
</feature>
<accession>M7TM92</accession>
<proteinExistence type="predicted"/>
<keyword evidence="6" id="KW-0732">Signal</keyword>
<gene>
    <name evidence="8" type="ORF">UCREL1_5152</name>
</gene>
<keyword evidence="4" id="KW-0804">Transcription</keyword>
<reference evidence="9" key="1">
    <citation type="journal article" date="2013" name="Genome Announc.">
        <title>Draft genome sequence of the grapevine dieback fungus Eutypa lata UCR-EL1.</title>
        <authorList>
            <person name="Blanco-Ulate B."/>
            <person name="Rolshausen P.E."/>
            <person name="Cantu D."/>
        </authorList>
    </citation>
    <scope>NUCLEOTIDE SEQUENCE [LARGE SCALE GENOMIC DNA]</scope>
    <source>
        <strain evidence="9">UCR-EL1</strain>
    </source>
</reference>
<evidence type="ECO:0000259" key="7">
    <source>
        <dbReference type="Pfam" id="PF04082"/>
    </source>
</evidence>
<keyword evidence="3" id="KW-0238">DNA-binding</keyword>
<dbReference type="HOGENOM" id="CLU_1161127_0_0_1"/>
<evidence type="ECO:0000313" key="8">
    <source>
        <dbReference type="EMBL" id="EMR67850.1"/>
    </source>
</evidence>
<dbReference type="InterPro" id="IPR052073">
    <property type="entry name" value="Amide_Lactam_Regulators"/>
</dbReference>
<feature type="domain" description="Xylanolytic transcriptional activator regulatory" evidence="7">
    <location>
        <begin position="5"/>
        <end position="111"/>
    </location>
</feature>
<evidence type="ECO:0000256" key="1">
    <source>
        <dbReference type="ARBA" id="ARBA00022833"/>
    </source>
</evidence>
<dbReference type="GO" id="GO:0008270">
    <property type="term" value="F:zinc ion binding"/>
    <property type="evidence" value="ECO:0007669"/>
    <property type="project" value="InterPro"/>
</dbReference>
<name>M7TM92_EUTLA</name>
<dbReference type="Pfam" id="PF04082">
    <property type="entry name" value="Fungal_trans"/>
    <property type="match status" value="1"/>
</dbReference>
<organism evidence="8 9">
    <name type="scientific">Eutypa lata (strain UCR-EL1)</name>
    <name type="common">Grapevine dieback disease fungus</name>
    <name type="synonym">Eutypa armeniacae</name>
    <dbReference type="NCBI Taxonomy" id="1287681"/>
    <lineage>
        <taxon>Eukaryota</taxon>
        <taxon>Fungi</taxon>
        <taxon>Dikarya</taxon>
        <taxon>Ascomycota</taxon>
        <taxon>Pezizomycotina</taxon>
        <taxon>Sordariomycetes</taxon>
        <taxon>Xylariomycetidae</taxon>
        <taxon>Xylariales</taxon>
        <taxon>Diatrypaceae</taxon>
        <taxon>Eutypa</taxon>
    </lineage>
</organism>
<dbReference type="PANTHER" id="PTHR47171:SF1">
    <property type="entry name" value="ZN(II)2CYS6 TRANSCRIPTION FACTOR (EUROFUNG)"/>
    <property type="match status" value="1"/>
</dbReference>
<dbReference type="KEGG" id="ela:UCREL1_5152"/>
<keyword evidence="2" id="KW-0805">Transcription regulation</keyword>
<dbReference type="Proteomes" id="UP000012174">
    <property type="component" value="Unassembled WGS sequence"/>
</dbReference>
<dbReference type="PANTHER" id="PTHR47171">
    <property type="entry name" value="FARA-RELATED"/>
    <property type="match status" value="1"/>
</dbReference>
<dbReference type="EMBL" id="KB706341">
    <property type="protein sequence ID" value="EMR67850.1"/>
    <property type="molecule type" value="Genomic_DNA"/>
</dbReference>
<sequence>MQPRDKSLLRRLWWILVIRDASCGALFGRPFRINLDLCDVEMFRPEDFQHDDCSPEFANHPRRLHYSLYQIHMARLSLILRRIVGERFGAARRSPDTVTSLANLNESLRLWSTKLPPEIRWDEKLDGTNPFALCLAILHSHHLILANIGQPAAGSPSLLGDSILCNAAGNSKLVALAARRIMTLAGIIVRKSMQLVMPQEAFPGIFLAEVVFLLAAAEQTARHVAAGERRPDQLPDHMA</sequence>
<evidence type="ECO:0000256" key="3">
    <source>
        <dbReference type="ARBA" id="ARBA00023125"/>
    </source>
</evidence>
<protein>
    <submittedName>
        <fullName evidence="8">Putative acetamidase regulatory protein</fullName>
    </submittedName>
</protein>
<keyword evidence="5" id="KW-0539">Nucleus</keyword>
<dbReference type="OrthoDB" id="5121955at2759"/>
<evidence type="ECO:0000256" key="2">
    <source>
        <dbReference type="ARBA" id="ARBA00023015"/>
    </source>
</evidence>
<dbReference type="GO" id="GO:0003677">
    <property type="term" value="F:DNA binding"/>
    <property type="evidence" value="ECO:0007669"/>
    <property type="project" value="UniProtKB-KW"/>
</dbReference>
<evidence type="ECO:0000256" key="6">
    <source>
        <dbReference type="SAM" id="SignalP"/>
    </source>
</evidence>
<evidence type="ECO:0000256" key="4">
    <source>
        <dbReference type="ARBA" id="ARBA00023163"/>
    </source>
</evidence>
<keyword evidence="1" id="KW-0862">Zinc</keyword>
<dbReference type="GO" id="GO:0006351">
    <property type="term" value="P:DNA-templated transcription"/>
    <property type="evidence" value="ECO:0007669"/>
    <property type="project" value="InterPro"/>
</dbReference>
<dbReference type="AlphaFoldDB" id="M7TM92"/>
<evidence type="ECO:0000256" key="5">
    <source>
        <dbReference type="ARBA" id="ARBA00023242"/>
    </source>
</evidence>
<dbReference type="InterPro" id="IPR007219">
    <property type="entry name" value="XnlR_reg_dom"/>
</dbReference>
<keyword evidence="9" id="KW-1185">Reference proteome</keyword>
<evidence type="ECO:0000313" key="9">
    <source>
        <dbReference type="Proteomes" id="UP000012174"/>
    </source>
</evidence>
<feature type="signal peptide" evidence="6">
    <location>
        <begin position="1"/>
        <end position="23"/>
    </location>
</feature>